<evidence type="ECO:0000313" key="4">
    <source>
        <dbReference type="EMBL" id="MTG98536.1"/>
    </source>
</evidence>
<keyword evidence="1" id="KW-0812">Transmembrane</keyword>
<feature type="domain" description="Protein FecR C-terminal" evidence="3">
    <location>
        <begin position="306"/>
        <end position="374"/>
    </location>
</feature>
<dbReference type="RefSeq" id="WP_155092559.1">
    <property type="nucleotide sequence ID" value="NZ_WMJX01000022.1"/>
</dbReference>
<dbReference type="Gene3D" id="3.55.50.30">
    <property type="match status" value="1"/>
</dbReference>
<keyword evidence="1" id="KW-1133">Transmembrane helix</keyword>
<feature type="transmembrane region" description="Helical" evidence="1">
    <location>
        <begin position="81"/>
        <end position="103"/>
    </location>
</feature>
<keyword evidence="5" id="KW-1185">Reference proteome</keyword>
<dbReference type="PIRSF" id="PIRSF018266">
    <property type="entry name" value="FecR"/>
    <property type="match status" value="1"/>
</dbReference>
<feature type="domain" description="FecR protein" evidence="2">
    <location>
        <begin position="169"/>
        <end position="261"/>
    </location>
</feature>
<sequence>MKENRTEILMLKYISRSITPQEKQELLKLLQTNDDNQTIQRIIENDFIADNVIKSFDKDLALKRISYFITKRKRAKKLKKTLLTTVLPFAIIACVLIIVFQPFSLTKQSININQESITIVSSQGKQIQINDTDSETIFDENGQALAKVEDKTMTVDPSTTQMQLNKLIVPKGKTFSLVLSDGTKVFLNAQTSIEFPTSFQNLKNREVSITGEAYFEIQKSDKPFLVESKNAKVRVLGTKFLFSEYEKQNYTSLVLTHGKVEFSSTSQQDKKAEVTPGQKVSLENSTSKIQVENVNTRLYLGWISGELIFRNQSFDQIIKTLERSFNVEIVNQNKELANTVFTASFDNKTIQEIMTYFNEVFAIEYTIKNNKIIIK</sequence>
<dbReference type="Pfam" id="PF16344">
    <property type="entry name" value="FecR_C"/>
    <property type="match status" value="1"/>
</dbReference>
<dbReference type="PANTHER" id="PTHR30273">
    <property type="entry name" value="PERIPLASMIC SIGNAL SENSOR AND SIGMA FACTOR ACTIVATOR FECR-RELATED"/>
    <property type="match status" value="1"/>
</dbReference>
<comment type="caution">
    <text evidence="4">The sequence shown here is derived from an EMBL/GenBank/DDBJ whole genome shotgun (WGS) entry which is preliminary data.</text>
</comment>
<reference evidence="4 5" key="1">
    <citation type="submission" date="2019-11" db="EMBL/GenBank/DDBJ databases">
        <title>Genome of Strain BIT-d1.</title>
        <authorList>
            <person name="Yang Y."/>
        </authorList>
    </citation>
    <scope>NUCLEOTIDE SEQUENCE [LARGE SCALE GENOMIC DNA]</scope>
    <source>
        <strain evidence="4 5">BIT-d1</strain>
    </source>
</reference>
<dbReference type="InterPro" id="IPR012373">
    <property type="entry name" value="Ferrdict_sens_TM"/>
</dbReference>
<evidence type="ECO:0000313" key="5">
    <source>
        <dbReference type="Proteomes" id="UP000438760"/>
    </source>
</evidence>
<dbReference type="Gene3D" id="2.60.120.1440">
    <property type="match status" value="1"/>
</dbReference>
<dbReference type="EMBL" id="WMJX01000022">
    <property type="protein sequence ID" value="MTG98536.1"/>
    <property type="molecule type" value="Genomic_DNA"/>
</dbReference>
<protein>
    <submittedName>
        <fullName evidence="4">DUF4974 domain-containing protein</fullName>
    </submittedName>
</protein>
<evidence type="ECO:0000256" key="1">
    <source>
        <dbReference type="SAM" id="Phobius"/>
    </source>
</evidence>
<evidence type="ECO:0000259" key="3">
    <source>
        <dbReference type="Pfam" id="PF16344"/>
    </source>
</evidence>
<dbReference type="GO" id="GO:0016989">
    <property type="term" value="F:sigma factor antagonist activity"/>
    <property type="evidence" value="ECO:0007669"/>
    <property type="project" value="TreeGrafter"/>
</dbReference>
<dbReference type="InterPro" id="IPR032508">
    <property type="entry name" value="FecR_C"/>
</dbReference>
<dbReference type="OrthoDB" id="651134at2"/>
<dbReference type="AlphaFoldDB" id="A0A6I3LM01"/>
<organism evidence="4 5">
    <name type="scientific">Myroides albus</name>
    <dbReference type="NCBI Taxonomy" id="2562892"/>
    <lineage>
        <taxon>Bacteria</taxon>
        <taxon>Pseudomonadati</taxon>
        <taxon>Bacteroidota</taxon>
        <taxon>Flavobacteriia</taxon>
        <taxon>Flavobacteriales</taxon>
        <taxon>Flavobacteriaceae</taxon>
        <taxon>Myroides</taxon>
    </lineage>
</organism>
<gene>
    <name evidence="4" type="ORF">GJV76_10435</name>
</gene>
<dbReference type="Proteomes" id="UP000438760">
    <property type="component" value="Unassembled WGS sequence"/>
</dbReference>
<dbReference type="Pfam" id="PF04773">
    <property type="entry name" value="FecR"/>
    <property type="match status" value="1"/>
</dbReference>
<dbReference type="InterPro" id="IPR006860">
    <property type="entry name" value="FecR"/>
</dbReference>
<keyword evidence="1" id="KW-0472">Membrane</keyword>
<dbReference type="PANTHER" id="PTHR30273:SF2">
    <property type="entry name" value="PROTEIN FECR"/>
    <property type="match status" value="1"/>
</dbReference>
<accession>A0A6I3LM01</accession>
<name>A0A6I3LM01_9FLAO</name>
<proteinExistence type="predicted"/>
<evidence type="ECO:0000259" key="2">
    <source>
        <dbReference type="Pfam" id="PF04773"/>
    </source>
</evidence>